<gene>
    <name evidence="2" type="ORF">NCTC13492_01100</name>
    <name evidence="1" type="ORF">SAMN05421542_2124</name>
</gene>
<accession>A0A2X2VL15</accession>
<evidence type="ECO:0000313" key="4">
    <source>
        <dbReference type="Proteomes" id="UP000251670"/>
    </source>
</evidence>
<reference evidence="2 4" key="2">
    <citation type="submission" date="2018-06" db="EMBL/GenBank/DDBJ databases">
        <authorList>
            <consortium name="Pathogen Informatics"/>
            <person name="Doyle S."/>
        </authorList>
    </citation>
    <scope>NUCLEOTIDE SEQUENCE [LARGE SCALE GENOMIC DNA]</scope>
    <source>
        <strain evidence="2 4">NCTC13492</strain>
    </source>
</reference>
<keyword evidence="3" id="KW-1185">Reference proteome</keyword>
<evidence type="ECO:0000313" key="3">
    <source>
        <dbReference type="Proteomes" id="UP000199426"/>
    </source>
</evidence>
<name>A0A2X2VL15_CHRJE</name>
<reference evidence="1 3" key="1">
    <citation type="submission" date="2016-10" db="EMBL/GenBank/DDBJ databases">
        <authorList>
            <person name="Varghese N."/>
            <person name="Submissions S."/>
        </authorList>
    </citation>
    <scope>NUCLEOTIDE SEQUENCE [LARGE SCALE GENOMIC DNA]</scope>
    <source>
        <strain evidence="1 3">DSM 19299</strain>
    </source>
</reference>
<evidence type="ECO:0000313" key="1">
    <source>
        <dbReference type="EMBL" id="SDI88319.1"/>
    </source>
</evidence>
<protein>
    <submittedName>
        <fullName evidence="2">Uncharacterized protein</fullName>
    </submittedName>
</protein>
<dbReference type="EMBL" id="UAWB01000002">
    <property type="protein sequence ID" value="SQB27517.1"/>
    <property type="molecule type" value="Genomic_DNA"/>
</dbReference>
<dbReference type="EMBL" id="FNEG01000003">
    <property type="protein sequence ID" value="SDI88319.1"/>
    <property type="molecule type" value="Genomic_DNA"/>
</dbReference>
<evidence type="ECO:0000313" key="2">
    <source>
        <dbReference type="EMBL" id="SQB27517.1"/>
    </source>
</evidence>
<dbReference type="Proteomes" id="UP000251670">
    <property type="component" value="Unassembled WGS sequence"/>
</dbReference>
<sequence length="65" mass="7856">MIYFFLILIVMVFGGISYLMMRLCNQWTRNHRYEVLFNTLIFIGSFLLISFLSLYIFISNLDFSR</sequence>
<dbReference type="Proteomes" id="UP000199426">
    <property type="component" value="Unassembled WGS sequence"/>
</dbReference>
<organism evidence="2 4">
    <name type="scientific">Chryseobacterium jejuense</name>
    <dbReference type="NCBI Taxonomy" id="445960"/>
    <lineage>
        <taxon>Bacteria</taxon>
        <taxon>Pseudomonadati</taxon>
        <taxon>Bacteroidota</taxon>
        <taxon>Flavobacteriia</taxon>
        <taxon>Flavobacteriales</taxon>
        <taxon>Weeksellaceae</taxon>
        <taxon>Chryseobacterium group</taxon>
        <taxon>Chryseobacterium</taxon>
    </lineage>
</organism>
<dbReference type="AlphaFoldDB" id="A0A2X2VL15"/>
<proteinExistence type="predicted"/>